<feature type="compositionally biased region" description="Basic and acidic residues" evidence="1">
    <location>
        <begin position="274"/>
        <end position="290"/>
    </location>
</feature>
<dbReference type="EMBL" id="KV428498">
    <property type="protein sequence ID" value="KZT31658.1"/>
    <property type="molecule type" value="Genomic_DNA"/>
</dbReference>
<feature type="compositionally biased region" description="Polar residues" evidence="1">
    <location>
        <begin position="337"/>
        <end position="357"/>
    </location>
</feature>
<gene>
    <name evidence="2" type="ORF">SISSUDRAFT_1038288</name>
</gene>
<protein>
    <recommendedName>
        <fullName evidence="4">SWIM-type domain-containing protein</fullName>
    </recommendedName>
</protein>
<reference evidence="2 3" key="1">
    <citation type="journal article" date="2016" name="Mol. Biol. Evol.">
        <title>Comparative Genomics of Early-Diverging Mushroom-Forming Fungi Provides Insights into the Origins of Lignocellulose Decay Capabilities.</title>
        <authorList>
            <person name="Nagy L.G."/>
            <person name="Riley R."/>
            <person name="Tritt A."/>
            <person name="Adam C."/>
            <person name="Daum C."/>
            <person name="Floudas D."/>
            <person name="Sun H."/>
            <person name="Yadav J.S."/>
            <person name="Pangilinan J."/>
            <person name="Larsson K.H."/>
            <person name="Matsuura K."/>
            <person name="Barry K."/>
            <person name="Labutti K."/>
            <person name="Kuo R."/>
            <person name="Ohm R.A."/>
            <person name="Bhattacharya S.S."/>
            <person name="Shirouzu T."/>
            <person name="Yoshinaga Y."/>
            <person name="Martin F.M."/>
            <person name="Grigoriev I.V."/>
            <person name="Hibbett D.S."/>
        </authorList>
    </citation>
    <scope>NUCLEOTIDE SEQUENCE [LARGE SCALE GENOMIC DNA]</scope>
    <source>
        <strain evidence="2 3">HHB10207 ss-3</strain>
    </source>
</reference>
<accession>A0A165WYN7</accession>
<sequence>MSRPMLTEVLVAFREAQRCRDTPDDPWADAETSFNEKLDEICDKYDELAMLTVLREYFQENWWCDEWRDNVIDAGLPHGLTRDVFGINTDNWTEAGFKMLETLFLKSRKNKRVDRLIAIYANDFLPYFRHWSRTEPRFTEEYWEVTEKGHDIWAANNVDPCHGTTQYDVRFQNCHRWQQTGKYCEHLWAIHWYESNGSIEEWNDFSYSMRRKTPQPLSADVAPEWPESVVTEADPAVSEILKELERRLPSVLQTHHHLPAQSRNGPKKVNWADTRVEGDWGPRGPRRDDLPEQETWSSDSSDTSRAATEVDVEVEDSDPFSDERDIAPDSDSDGPDTASSGPQSNIEPEGTHSNSFIPQDGKANAVPVVEYTEYSIHQKLLSVEADPQSSLHCIQAELSVNQAKPARPFCPVTPLDDGRNRFRFPGCLDSASHKARKRQGTLQQQH</sequence>
<dbReference type="STRING" id="1314776.A0A165WYN7"/>
<evidence type="ECO:0000313" key="3">
    <source>
        <dbReference type="Proteomes" id="UP000076798"/>
    </source>
</evidence>
<feature type="compositionally biased region" description="Acidic residues" evidence="1">
    <location>
        <begin position="310"/>
        <end position="320"/>
    </location>
</feature>
<feature type="region of interest" description="Disordered" evidence="1">
    <location>
        <begin position="253"/>
        <end position="360"/>
    </location>
</feature>
<organism evidence="2 3">
    <name type="scientific">Sistotremastrum suecicum HHB10207 ss-3</name>
    <dbReference type="NCBI Taxonomy" id="1314776"/>
    <lineage>
        <taxon>Eukaryota</taxon>
        <taxon>Fungi</taxon>
        <taxon>Dikarya</taxon>
        <taxon>Basidiomycota</taxon>
        <taxon>Agaricomycotina</taxon>
        <taxon>Agaricomycetes</taxon>
        <taxon>Sistotremastrales</taxon>
        <taxon>Sistotremastraceae</taxon>
        <taxon>Sistotremastrum</taxon>
    </lineage>
</organism>
<proteinExistence type="predicted"/>
<dbReference type="AlphaFoldDB" id="A0A165WYN7"/>
<feature type="compositionally biased region" description="Low complexity" evidence="1">
    <location>
        <begin position="297"/>
        <end position="307"/>
    </location>
</feature>
<evidence type="ECO:0008006" key="4">
    <source>
        <dbReference type="Google" id="ProtNLM"/>
    </source>
</evidence>
<evidence type="ECO:0000313" key="2">
    <source>
        <dbReference type="EMBL" id="KZT31658.1"/>
    </source>
</evidence>
<evidence type="ECO:0000256" key="1">
    <source>
        <dbReference type="SAM" id="MobiDB-lite"/>
    </source>
</evidence>
<dbReference type="OrthoDB" id="3261052at2759"/>
<keyword evidence="3" id="KW-1185">Reference proteome</keyword>
<name>A0A165WYN7_9AGAM</name>
<dbReference type="Proteomes" id="UP000076798">
    <property type="component" value="Unassembled WGS sequence"/>
</dbReference>